<accession>A0A2N9IPY8</accession>
<evidence type="ECO:0000313" key="1">
    <source>
        <dbReference type="EMBL" id="SPD26922.1"/>
    </source>
</evidence>
<sequence length="163" mass="16783">MSMSTELLGLVEAEACELARNGGLGFAVGKWWFGLGLADLGVVVVDSVAGLADLGVVVVDSLAGLADLGFGLMARVVEGWLGLVGVVVIRWLGVVDSVGLGLCRGLEWFHRWVWVFVEAWGDRPGVVGLCWVWVFAEADHGGGGGGGGGWKGGVGYTGIVGGK</sequence>
<name>A0A2N9IPY8_FAGSY</name>
<dbReference type="EMBL" id="OIVN01006171">
    <property type="protein sequence ID" value="SPD26922.1"/>
    <property type="molecule type" value="Genomic_DNA"/>
</dbReference>
<proteinExistence type="predicted"/>
<protein>
    <submittedName>
        <fullName evidence="1">Uncharacterized protein</fullName>
    </submittedName>
</protein>
<dbReference type="AlphaFoldDB" id="A0A2N9IPY8"/>
<gene>
    <name evidence="1" type="ORF">FSB_LOCUS54804</name>
</gene>
<organism evidence="1">
    <name type="scientific">Fagus sylvatica</name>
    <name type="common">Beechnut</name>
    <dbReference type="NCBI Taxonomy" id="28930"/>
    <lineage>
        <taxon>Eukaryota</taxon>
        <taxon>Viridiplantae</taxon>
        <taxon>Streptophyta</taxon>
        <taxon>Embryophyta</taxon>
        <taxon>Tracheophyta</taxon>
        <taxon>Spermatophyta</taxon>
        <taxon>Magnoliopsida</taxon>
        <taxon>eudicotyledons</taxon>
        <taxon>Gunneridae</taxon>
        <taxon>Pentapetalae</taxon>
        <taxon>rosids</taxon>
        <taxon>fabids</taxon>
        <taxon>Fagales</taxon>
        <taxon>Fagaceae</taxon>
        <taxon>Fagus</taxon>
    </lineage>
</organism>
<reference evidence="1" key="1">
    <citation type="submission" date="2018-02" db="EMBL/GenBank/DDBJ databases">
        <authorList>
            <person name="Cohen D.B."/>
            <person name="Kent A.D."/>
        </authorList>
    </citation>
    <scope>NUCLEOTIDE SEQUENCE</scope>
</reference>